<dbReference type="Pfam" id="PF01535">
    <property type="entry name" value="PPR"/>
    <property type="match status" value="2"/>
</dbReference>
<feature type="repeat" description="PPR" evidence="8">
    <location>
        <begin position="2125"/>
        <end position="2155"/>
    </location>
</feature>
<feature type="compositionally biased region" description="Polar residues" evidence="9">
    <location>
        <begin position="29"/>
        <end position="43"/>
    </location>
</feature>
<feature type="repeat" description="PPR" evidence="8">
    <location>
        <begin position="2055"/>
        <end position="2089"/>
    </location>
</feature>
<gene>
    <name evidence="11" type="ORF">RDI58_021795</name>
</gene>
<dbReference type="GO" id="GO:0000209">
    <property type="term" value="P:protein polyubiquitination"/>
    <property type="evidence" value="ECO:0007669"/>
    <property type="project" value="TreeGrafter"/>
</dbReference>
<dbReference type="InterPro" id="IPR016024">
    <property type="entry name" value="ARM-type_fold"/>
</dbReference>
<sequence>MGNRGQKRTENVDELPADKRPCSSPDFRPSTSNSVIPTTMSSIHESHHGDIDTSSSSSSSTSGSSEGEKDSAYGSCESDNTYRDYYRRQLMGNQSKFNGVLESLSKESEESALLAALTELCDLLSFSPDSSMSNVMADLFSPVLVRLARHESNPEIMLLAIRAMTYLCEVHPRSSASLVNHDAVPALCQRLMAIEFLDVAEQCLQALEKISREQPIVCLQSGAIMAILRYIDFFSTSEQRKALLTVVNICKKLPSGCPPPLMEAVPVLCNLLLHEDRQLVESVATCLIRIVEQACHSSEMLDQLCENRLVQQVTHLIELNGRTTVSQSVYVGLIGLLVKLAAGSIVAVKTLFERNISHILKDILSTHDFSHGVPSTLMVDGHYSQVDEVLKLLNELLPPISREQNIKLAADKEDFLINNPDLLEKFGFHLLPVLIQVVNSGMNLNAWFGCLSVINKLVYFSKSGMLEFLQNTNISSFLAGVFTRKDPHVLILALQIVDKLLEKLSHIFLDSFVKEGVLFAVDALLSPQKCSQSLFSTNGVQASYESGQGSVPPTAVNCLCFASDAVQSPTGPESRTCKIEKETVQSLARHIKTNYFATDSMNPRLGITDVLQKLKTLSSHLTDLVHKFSSSIAPPQEKEEFYPVLHQIMSELNGNNAISTFEFIESGVVKSLVNYLSNGQYLGQKVDGDGSVNQLYIIEKRFELFGRLLLDNSGPLVENSTFLALIRRLHSALCSVENFPVILSHASKLRNSYATIPYGHCTPYPCLKVQFVKGEGESSLVDYPESVVNVDPFSLLEKIEGYLWPKVSRKKSEKLNPPTLDLEEESPSRVSQDESTSQGKNPGPMESDTTSTDSHETQVVKNNLQLFAEVETVDVEQTKSVPMDISDVNAESLKKGRLNSSEDDSSSSLECTGCCDDENVAPKLIFYLEGQKLNHKLTLYQTVLLQQIKAENDIITNSSMWSQVHRVTYRRFVRHKPGCPQSCKHAVHSTPSEKPTAWWQYTPSFSSMFGSEMADLEKSSPTYDILFLLRSLEGLNRFSFHLGSRTKLYAFAEGKTTTFGDIKVTNSDLPQNEFASTKLTEKIELQMRNPFSVSIGGLPPWCEQLVNSCPFLFGFEARCKYFRLAAFGRQPIQPESSSHNTAAGMSGRHQNSSVLRRKKFLVHRSRILDSARQMMDLHANQKVGIEVEYNDEVGTGLGPTLEFFTLVSHEFQKIGLGMWRGDHMAHGSVSVEEESGIIFSPFGLFPRPWPPSPHSLNGLEFSEVLKKFVLLGQIVAKSLQDGRVLDLRLSRAFYKLVLGKELTVYDIQSFDPDLGGVLLEFQALVERKRHLESHPEGKSSLDLELNFRNTKIGDLCLDYTLPGYPDYVLNSASDAKTVDSSNLEEYVLLIVDATLNSGILRQIGAFKSGFDQVFPIRHLQVFTEDELERLLCGECGFWNSNELLDHIKFDHGYTANSPPILNLLEIMKEFDSKQQRAFLQFVTGAPRLPPGGLASLCPKLTIVRKSCSVWVDADLPSVMTCANYLKLPPYSSKFRVGGGLEDRGSGWFVELQGELVTAAGRTKLGGCADINVHPFSTQNPSTPKINTLSPFPQLETTSPCPFSSSPNVQEFMTTLLPPTPLSPPSSTSPFPFTQNLIFNSFSSSTLTCKATNSSFQPHPTSNSSNPTSLITSKNPFSASPDNTLLTLLQQRKTDEAWLYYTKNLDQQLPNPTCLSRLVSQLSYQNSTISLRRAQSIIQRLRHERQLHRLDANSLGLLASAAAKGGHVLYAASIIKSMLKSGYLPHVKAWSSVVSRLASSGDDGPIESLGLFRAVTKRIRRLSNLDLVKHSRPDTAAYNAVLNACANLGDKNRFLELFNEMSEFDCEPDVLSYNVMIKLCARGDRKDLLVFVLERIHEKGIPLCMSTFQSLVAAYVGFGDLVTAEKVVQAMREGRRDLCKMLREGNVEEVCLNDSDVFDKLLPNSVNWRDNEPPELSRVFEPNSRMYTTLMKGYMNAGRVTDMVRMLEAMRHLGDSESHPDHVTYTTVISAFVKQGLMDRAREVLAEMVRIGVPANRVTYNVLIKGYCQQLHIDSAEELIKEMIDTGIEPDVVSYNTIIDGCILVDDSAGALSYFNEMRARGITPTKVSYTTLMKAFASSGQAKLANKVFDEMLKDPRVKVDLVAWNMLVDAYSKLGKVEEAKSVIERMKENGFYPNVATYGSLANGIALARKPGEALLLWNEIKQRCGMGNGEESIPSSGVPPLEPDEGLLDTLADICVRAAFFRKALEIVACMEQHGIPPNKTKFTRIYVEMHSRMFTSKHASRARQDRRKERKRAAEAFKFWLGLPNSYYGSEWRLDSVIDDEYKSE</sequence>
<proteinExistence type="inferred from homology"/>
<feature type="compositionally biased region" description="Low complexity" evidence="9">
    <location>
        <begin position="53"/>
        <end position="65"/>
    </location>
</feature>
<organism evidence="11 12">
    <name type="scientific">Solanum bulbocastanum</name>
    <name type="common">Wild potato</name>
    <dbReference type="NCBI Taxonomy" id="147425"/>
    <lineage>
        <taxon>Eukaryota</taxon>
        <taxon>Viridiplantae</taxon>
        <taxon>Streptophyta</taxon>
        <taxon>Embryophyta</taxon>
        <taxon>Tracheophyta</taxon>
        <taxon>Spermatophyta</taxon>
        <taxon>Magnoliopsida</taxon>
        <taxon>eudicotyledons</taxon>
        <taxon>Gunneridae</taxon>
        <taxon>Pentapetalae</taxon>
        <taxon>asterids</taxon>
        <taxon>lamiids</taxon>
        <taxon>Solanales</taxon>
        <taxon>Solanaceae</taxon>
        <taxon>Solanoideae</taxon>
        <taxon>Solaneae</taxon>
        <taxon>Solanum</taxon>
    </lineage>
</organism>
<dbReference type="InterPro" id="IPR057948">
    <property type="entry name" value="TPR_TRIP12_N"/>
</dbReference>
<dbReference type="InterPro" id="IPR011990">
    <property type="entry name" value="TPR-like_helical_dom_sf"/>
</dbReference>
<keyword evidence="4" id="KW-0808">Transferase</keyword>
<dbReference type="PROSITE" id="PS51375">
    <property type="entry name" value="PPR"/>
    <property type="match status" value="8"/>
</dbReference>
<dbReference type="EC" id="2.3.2.26" evidence="3"/>
<dbReference type="SUPFAM" id="SSF48371">
    <property type="entry name" value="ARM repeat"/>
    <property type="match status" value="1"/>
</dbReference>
<dbReference type="Gene3D" id="3.90.1750.10">
    <property type="entry name" value="Hect, E3 ligase catalytic domains"/>
    <property type="match status" value="1"/>
</dbReference>
<feature type="region of interest" description="Disordered" evidence="9">
    <location>
        <begin position="813"/>
        <end position="856"/>
    </location>
</feature>
<dbReference type="InterPro" id="IPR002885">
    <property type="entry name" value="PPR_rpt"/>
</dbReference>
<dbReference type="InterPro" id="IPR045322">
    <property type="entry name" value="HECTD1/TRIP12-like"/>
</dbReference>
<feature type="region of interest" description="Disordered" evidence="9">
    <location>
        <begin position="1"/>
        <end position="76"/>
    </location>
</feature>
<evidence type="ECO:0000256" key="5">
    <source>
        <dbReference type="ARBA" id="ARBA00022737"/>
    </source>
</evidence>
<keyword evidence="12" id="KW-1185">Reference proteome</keyword>
<feature type="repeat" description="PPR" evidence="8">
    <location>
        <begin position="2090"/>
        <end position="2124"/>
    </location>
</feature>
<evidence type="ECO:0000256" key="6">
    <source>
        <dbReference type="ARBA" id="ARBA00022786"/>
    </source>
</evidence>
<name>A0AAN8T6M2_SOLBU</name>
<dbReference type="NCBIfam" id="TIGR00756">
    <property type="entry name" value="PPR"/>
    <property type="match status" value="7"/>
</dbReference>
<dbReference type="GO" id="GO:0043161">
    <property type="term" value="P:proteasome-mediated ubiquitin-dependent protein catabolic process"/>
    <property type="evidence" value="ECO:0007669"/>
    <property type="project" value="TreeGrafter"/>
</dbReference>
<feature type="compositionally biased region" description="Basic and acidic residues" evidence="9">
    <location>
        <begin position="7"/>
        <end position="21"/>
    </location>
</feature>
<dbReference type="GO" id="GO:0061630">
    <property type="term" value="F:ubiquitin protein ligase activity"/>
    <property type="evidence" value="ECO:0007669"/>
    <property type="project" value="UniProtKB-EC"/>
</dbReference>
<dbReference type="SUPFAM" id="SSF56204">
    <property type="entry name" value="Hect, E3 ligase catalytic domain"/>
    <property type="match status" value="1"/>
</dbReference>
<feature type="domain" description="HECT" evidence="10">
    <location>
        <begin position="1173"/>
        <end position="1533"/>
    </location>
</feature>
<dbReference type="Pfam" id="PF25579">
    <property type="entry name" value="TPR_TRIP12_N"/>
    <property type="match status" value="1"/>
</dbReference>
<dbReference type="EMBL" id="JBANQN010000009">
    <property type="protein sequence ID" value="KAK6779611.1"/>
    <property type="molecule type" value="Genomic_DNA"/>
</dbReference>
<evidence type="ECO:0000256" key="2">
    <source>
        <dbReference type="ARBA" id="ARBA00006331"/>
    </source>
</evidence>
<dbReference type="InterPro" id="IPR011989">
    <property type="entry name" value="ARM-like"/>
</dbReference>
<evidence type="ECO:0000256" key="9">
    <source>
        <dbReference type="SAM" id="MobiDB-lite"/>
    </source>
</evidence>
<dbReference type="PROSITE" id="PS50237">
    <property type="entry name" value="HECT"/>
    <property type="match status" value="1"/>
</dbReference>
<keyword evidence="6 7" id="KW-0833">Ubl conjugation pathway</keyword>
<dbReference type="Gene3D" id="1.25.40.10">
    <property type="entry name" value="Tetratricopeptide repeat domain"/>
    <property type="match status" value="3"/>
</dbReference>
<feature type="repeat" description="PPR" evidence="8">
    <location>
        <begin position="2020"/>
        <end position="2054"/>
    </location>
</feature>
<dbReference type="Proteomes" id="UP001371456">
    <property type="component" value="Unassembled WGS sequence"/>
</dbReference>
<dbReference type="Gene3D" id="1.25.10.10">
    <property type="entry name" value="Leucine-rich Repeat Variant"/>
    <property type="match status" value="1"/>
</dbReference>
<dbReference type="Gene3D" id="3.30.2410.10">
    <property type="entry name" value="Hect, E3 ligase catalytic domain"/>
    <property type="match status" value="1"/>
</dbReference>
<feature type="repeat" description="PPR" evidence="8">
    <location>
        <begin position="1833"/>
        <end position="1867"/>
    </location>
</feature>
<feature type="repeat" description="PPR" evidence="8">
    <location>
        <begin position="1982"/>
        <end position="2016"/>
    </location>
</feature>
<feature type="active site" description="Glycyl thioester intermediate" evidence="7">
    <location>
        <position position="1521"/>
    </location>
</feature>
<dbReference type="InterPro" id="IPR057440">
    <property type="entry name" value="At1g68980-like_TPR"/>
</dbReference>
<dbReference type="SMART" id="SM00119">
    <property type="entry name" value="HECTc"/>
    <property type="match status" value="1"/>
</dbReference>
<dbReference type="Pfam" id="PF13041">
    <property type="entry name" value="PPR_2"/>
    <property type="match status" value="3"/>
</dbReference>
<reference evidence="11 12" key="1">
    <citation type="submission" date="2024-02" db="EMBL/GenBank/DDBJ databases">
        <title>de novo genome assembly of Solanum bulbocastanum strain 11H21.</title>
        <authorList>
            <person name="Hosaka A.J."/>
        </authorList>
    </citation>
    <scope>NUCLEOTIDE SEQUENCE [LARGE SCALE GENOMIC DNA]</scope>
    <source>
        <tissue evidence="11">Young leaves</tissue>
    </source>
</reference>
<evidence type="ECO:0000256" key="7">
    <source>
        <dbReference type="PROSITE-ProRule" id="PRU00104"/>
    </source>
</evidence>
<evidence type="ECO:0000259" key="10">
    <source>
        <dbReference type="PROSITE" id="PS50237"/>
    </source>
</evidence>
<comment type="similarity">
    <text evidence="2">Belongs to the UPL family. K-HECT subfamily.</text>
</comment>
<keyword evidence="5" id="KW-0677">Repeat</keyword>
<dbReference type="PANTHER" id="PTHR45670">
    <property type="entry name" value="E3 UBIQUITIN-PROTEIN LIGASE TRIP12"/>
    <property type="match status" value="1"/>
</dbReference>
<protein>
    <recommendedName>
        <fullName evidence="3">HECT-type E3 ubiquitin transferase</fullName>
        <ecNumber evidence="3">2.3.2.26</ecNumber>
    </recommendedName>
</protein>
<dbReference type="InterPro" id="IPR000569">
    <property type="entry name" value="HECT_dom"/>
</dbReference>
<dbReference type="Pfam" id="PF00632">
    <property type="entry name" value="HECT"/>
    <property type="match status" value="1"/>
</dbReference>
<feature type="repeat" description="PPR" evidence="8">
    <location>
        <begin position="1868"/>
        <end position="1902"/>
    </location>
</feature>
<dbReference type="InterPro" id="IPR035983">
    <property type="entry name" value="Hect_E3_ubiquitin_ligase"/>
</dbReference>
<dbReference type="PANTHER" id="PTHR45670:SF10">
    <property type="entry name" value="E3 UBIQUITIN-PROTEIN LIGASE UPL4"/>
    <property type="match status" value="1"/>
</dbReference>
<evidence type="ECO:0000256" key="4">
    <source>
        <dbReference type="ARBA" id="ARBA00022679"/>
    </source>
</evidence>
<evidence type="ECO:0000256" key="1">
    <source>
        <dbReference type="ARBA" id="ARBA00000885"/>
    </source>
</evidence>
<comment type="catalytic activity">
    <reaction evidence="1">
        <text>S-ubiquitinyl-[E2 ubiquitin-conjugating enzyme]-L-cysteine + [acceptor protein]-L-lysine = [E2 ubiquitin-conjugating enzyme]-L-cysteine + N(6)-ubiquitinyl-[acceptor protein]-L-lysine.</text>
        <dbReference type="EC" id="2.3.2.26"/>
    </reaction>
</comment>
<comment type="caution">
    <text evidence="11">The sequence shown here is derived from an EMBL/GenBank/DDBJ whole genome shotgun (WGS) entry which is preliminary data.</text>
</comment>
<dbReference type="Pfam" id="PF25245">
    <property type="entry name" value="TPR_At1g68980"/>
    <property type="match status" value="1"/>
</dbReference>
<evidence type="ECO:0000313" key="12">
    <source>
        <dbReference type="Proteomes" id="UP001371456"/>
    </source>
</evidence>
<evidence type="ECO:0000313" key="11">
    <source>
        <dbReference type="EMBL" id="KAK6779611.1"/>
    </source>
</evidence>
<dbReference type="Pfam" id="PF12854">
    <property type="entry name" value="PPR_1"/>
    <property type="match status" value="1"/>
</dbReference>
<evidence type="ECO:0000256" key="3">
    <source>
        <dbReference type="ARBA" id="ARBA00012485"/>
    </source>
</evidence>
<evidence type="ECO:0000256" key="8">
    <source>
        <dbReference type="PROSITE-ProRule" id="PRU00708"/>
    </source>
</evidence>
<feature type="repeat" description="PPR" evidence="8">
    <location>
        <begin position="2161"/>
        <end position="2195"/>
    </location>
</feature>
<dbReference type="CDD" id="cd00078">
    <property type="entry name" value="HECTc"/>
    <property type="match status" value="1"/>
</dbReference>
<feature type="compositionally biased region" description="Polar residues" evidence="9">
    <location>
        <begin position="828"/>
        <end position="840"/>
    </location>
</feature>
<accession>A0AAN8T6M2</accession>